<evidence type="ECO:0000313" key="6">
    <source>
        <dbReference type="Proteomes" id="UP000632125"/>
    </source>
</evidence>
<keyword evidence="3 4" id="KW-0732">Signal</keyword>
<comment type="similarity">
    <text evidence="1">Belongs to the bacterial solute-binding protein 1 family.</text>
</comment>
<dbReference type="PROSITE" id="PS51257">
    <property type="entry name" value="PROKAR_LIPOPROTEIN"/>
    <property type="match status" value="1"/>
</dbReference>
<dbReference type="CDD" id="cd14747">
    <property type="entry name" value="PBP2_MalE"/>
    <property type="match status" value="1"/>
</dbReference>
<dbReference type="GO" id="GO:0055052">
    <property type="term" value="C:ATP-binding cassette (ABC) transporter complex, substrate-binding subunit-containing"/>
    <property type="evidence" value="ECO:0007669"/>
    <property type="project" value="TreeGrafter"/>
</dbReference>
<protein>
    <submittedName>
        <fullName evidence="5">Sugar ABC transporter substrate-binding protein</fullName>
    </submittedName>
</protein>
<keyword evidence="2" id="KW-0813">Transport</keyword>
<name>A0A927CS63_9BACL</name>
<dbReference type="InterPro" id="IPR006059">
    <property type="entry name" value="SBP"/>
</dbReference>
<sequence>MGRTLQLPYIGVLALLALSAGCREAAEPPGLPEAPAAERIALRAWIIANTPLAERHFRATIEPYMEQRPNLSVEVDVLSWDTAWSDILGAVTGGDGPDILQLGTTWVPAVAAMDGLDELTDKIGDVGGAEAYLPASWRSTMIEGEPEVYAVPWFVEARVLYYRKDAFRAAGVDPEAAFRDWGTFKDALSKVDGVRIGGESLSAFEVPGRGDWNVAHNLFPWIWGAGADVLTEDRKSAAFHSDQAARGVSYFTGLASEGLIDRVSLGKNSSQVENDFADGKTAVIMSGSWLFKDLILPRDDGGLGGIVREKDIGVSPLPKGPSGNYSFVGGSDLAVMRASKHKEEAWELIVYLSGDEAQLAYSSRTGMLPAKRKWLESRELAGMPGYAAFAESVKHGKSYPSIPQWGPIETALVKHFGGIWDTVAGAAGSNSEQDIRRRLDAAAREVNVILSQGRESP</sequence>
<accession>A0A927CS63</accession>
<organism evidence="5 6">
    <name type="scientific">Paenibacillus arenilitoris</name>
    <dbReference type="NCBI Taxonomy" id="2772299"/>
    <lineage>
        <taxon>Bacteria</taxon>
        <taxon>Bacillati</taxon>
        <taxon>Bacillota</taxon>
        <taxon>Bacilli</taxon>
        <taxon>Bacillales</taxon>
        <taxon>Paenibacillaceae</taxon>
        <taxon>Paenibacillus</taxon>
    </lineage>
</organism>
<dbReference type="EMBL" id="JACXIY010000022">
    <property type="protein sequence ID" value="MBD2870640.1"/>
    <property type="molecule type" value="Genomic_DNA"/>
</dbReference>
<feature type="signal peptide" evidence="4">
    <location>
        <begin position="1"/>
        <end position="25"/>
    </location>
</feature>
<dbReference type="AlphaFoldDB" id="A0A927CS63"/>
<evidence type="ECO:0000313" key="5">
    <source>
        <dbReference type="EMBL" id="MBD2870640.1"/>
    </source>
</evidence>
<gene>
    <name evidence="5" type="ORF">IDH41_18825</name>
</gene>
<dbReference type="Gene3D" id="3.40.190.10">
    <property type="entry name" value="Periplasmic binding protein-like II"/>
    <property type="match status" value="2"/>
</dbReference>
<dbReference type="GO" id="GO:1901982">
    <property type="term" value="F:maltose binding"/>
    <property type="evidence" value="ECO:0007669"/>
    <property type="project" value="TreeGrafter"/>
</dbReference>
<evidence type="ECO:0000256" key="2">
    <source>
        <dbReference type="ARBA" id="ARBA00022448"/>
    </source>
</evidence>
<evidence type="ECO:0000256" key="4">
    <source>
        <dbReference type="SAM" id="SignalP"/>
    </source>
</evidence>
<dbReference type="PANTHER" id="PTHR30061:SF50">
    <property type="entry name" value="MALTOSE_MALTODEXTRIN-BINDING PERIPLASMIC PROTEIN"/>
    <property type="match status" value="1"/>
</dbReference>
<comment type="caution">
    <text evidence="5">The sequence shown here is derived from an EMBL/GenBank/DDBJ whole genome shotgun (WGS) entry which is preliminary data.</text>
</comment>
<dbReference type="Pfam" id="PF01547">
    <property type="entry name" value="SBP_bac_1"/>
    <property type="match status" value="1"/>
</dbReference>
<reference evidence="5" key="1">
    <citation type="submission" date="2020-09" db="EMBL/GenBank/DDBJ databases">
        <title>A novel bacterium of genus Paenibacillus, isolated from South China Sea.</title>
        <authorList>
            <person name="Huang H."/>
            <person name="Mo K."/>
            <person name="Hu Y."/>
        </authorList>
    </citation>
    <scope>NUCLEOTIDE SEQUENCE</scope>
    <source>
        <strain evidence="5">IB182493</strain>
    </source>
</reference>
<evidence type="ECO:0000256" key="3">
    <source>
        <dbReference type="ARBA" id="ARBA00022729"/>
    </source>
</evidence>
<proteinExistence type="inferred from homology"/>
<keyword evidence="6" id="KW-1185">Reference proteome</keyword>
<dbReference type="SUPFAM" id="SSF53850">
    <property type="entry name" value="Periplasmic binding protein-like II"/>
    <property type="match status" value="1"/>
</dbReference>
<dbReference type="PANTHER" id="PTHR30061">
    <property type="entry name" value="MALTOSE-BINDING PERIPLASMIC PROTEIN"/>
    <property type="match status" value="1"/>
</dbReference>
<dbReference type="Proteomes" id="UP000632125">
    <property type="component" value="Unassembled WGS sequence"/>
</dbReference>
<dbReference type="GO" id="GO:0015768">
    <property type="term" value="P:maltose transport"/>
    <property type="evidence" value="ECO:0007669"/>
    <property type="project" value="TreeGrafter"/>
</dbReference>
<feature type="chain" id="PRO_5037456877" evidence="4">
    <location>
        <begin position="26"/>
        <end position="457"/>
    </location>
</feature>
<dbReference type="RefSeq" id="WP_190863732.1">
    <property type="nucleotide sequence ID" value="NZ_JACXIY010000022.1"/>
</dbReference>
<evidence type="ECO:0000256" key="1">
    <source>
        <dbReference type="ARBA" id="ARBA00008520"/>
    </source>
</evidence>
<dbReference type="GO" id="GO:0042956">
    <property type="term" value="P:maltodextrin transmembrane transport"/>
    <property type="evidence" value="ECO:0007669"/>
    <property type="project" value="TreeGrafter"/>
</dbReference>